<reference evidence="2 3" key="1">
    <citation type="submission" date="2019-10" db="EMBL/GenBank/DDBJ databases">
        <title>Dictyobacter vulcani sp. nov., within the class Ktedonobacteria, isolated from soil of volcanic Mt. Zao.</title>
        <authorList>
            <person name="Zheng Y."/>
            <person name="Wang C.M."/>
            <person name="Sakai Y."/>
            <person name="Abe K."/>
            <person name="Yokota A."/>
            <person name="Yabe S."/>
        </authorList>
    </citation>
    <scope>NUCLEOTIDE SEQUENCE [LARGE SCALE GENOMIC DNA]</scope>
    <source>
        <strain evidence="2 3">W12</strain>
    </source>
</reference>
<keyword evidence="3" id="KW-1185">Reference proteome</keyword>
<protein>
    <submittedName>
        <fullName evidence="2">Uncharacterized protein</fullName>
    </submittedName>
</protein>
<gene>
    <name evidence="2" type="ORF">KDW_33790</name>
</gene>
<organism evidence="2 3">
    <name type="scientific">Dictyobacter vulcani</name>
    <dbReference type="NCBI Taxonomy" id="2607529"/>
    <lineage>
        <taxon>Bacteria</taxon>
        <taxon>Bacillati</taxon>
        <taxon>Chloroflexota</taxon>
        <taxon>Ktedonobacteria</taxon>
        <taxon>Ktedonobacterales</taxon>
        <taxon>Dictyobacteraceae</taxon>
        <taxon>Dictyobacter</taxon>
    </lineage>
</organism>
<dbReference type="EMBL" id="BKZW01000001">
    <property type="protein sequence ID" value="GER89217.1"/>
    <property type="molecule type" value="Genomic_DNA"/>
</dbReference>
<proteinExistence type="predicted"/>
<evidence type="ECO:0000256" key="1">
    <source>
        <dbReference type="SAM" id="Phobius"/>
    </source>
</evidence>
<keyword evidence="1" id="KW-0812">Transmembrane</keyword>
<evidence type="ECO:0000313" key="3">
    <source>
        <dbReference type="Proteomes" id="UP000326912"/>
    </source>
</evidence>
<feature type="transmembrane region" description="Helical" evidence="1">
    <location>
        <begin position="30"/>
        <end position="50"/>
    </location>
</feature>
<keyword evidence="1" id="KW-1133">Transmembrane helix</keyword>
<dbReference type="Proteomes" id="UP000326912">
    <property type="component" value="Unassembled WGS sequence"/>
</dbReference>
<dbReference type="AlphaFoldDB" id="A0A5J4KS43"/>
<feature type="transmembrane region" description="Helical" evidence="1">
    <location>
        <begin position="56"/>
        <end position="85"/>
    </location>
</feature>
<evidence type="ECO:0000313" key="2">
    <source>
        <dbReference type="EMBL" id="GER89217.1"/>
    </source>
</evidence>
<dbReference type="RefSeq" id="WP_151757005.1">
    <property type="nucleotide sequence ID" value="NZ_BKZW01000001.1"/>
</dbReference>
<keyword evidence="1" id="KW-0472">Membrane</keyword>
<sequence length="112" mass="12370">MVPEPYHLSGQSRLMKHRQRRHPVLQRHPVLASLALIASACLLAIIGYQADTLFPLLTFIGASPALPCLLLACVLGTCGILASIINIIERVEQQGVYVIVCPELKEHTYDRN</sequence>
<name>A0A5J4KS43_9CHLR</name>
<accession>A0A5J4KS43</accession>
<comment type="caution">
    <text evidence="2">The sequence shown here is derived from an EMBL/GenBank/DDBJ whole genome shotgun (WGS) entry which is preliminary data.</text>
</comment>